<keyword evidence="4" id="KW-1185">Reference proteome</keyword>
<name>A0ABU3BF68_9FLAO</name>
<feature type="domain" description="Signal transduction histidine kinase internal region" evidence="2">
    <location>
        <begin position="165"/>
        <end position="245"/>
    </location>
</feature>
<keyword evidence="1" id="KW-0472">Membrane</keyword>
<evidence type="ECO:0000259" key="2">
    <source>
        <dbReference type="Pfam" id="PF06580"/>
    </source>
</evidence>
<feature type="transmembrane region" description="Helical" evidence="1">
    <location>
        <begin position="12"/>
        <end position="35"/>
    </location>
</feature>
<keyword evidence="3" id="KW-0418">Kinase</keyword>
<protein>
    <submittedName>
        <fullName evidence="3">Histidine kinase</fullName>
    </submittedName>
</protein>
<dbReference type="PANTHER" id="PTHR34220">
    <property type="entry name" value="SENSOR HISTIDINE KINASE YPDA"/>
    <property type="match status" value="1"/>
</dbReference>
<reference evidence="3 4" key="1">
    <citation type="submission" date="2023-09" db="EMBL/GenBank/DDBJ databases">
        <authorList>
            <person name="Rey-Velasco X."/>
        </authorList>
    </citation>
    <scope>NUCLEOTIDE SEQUENCE [LARGE SCALE GENOMIC DNA]</scope>
    <source>
        <strain evidence="3 4">P007</strain>
    </source>
</reference>
<dbReference type="InterPro" id="IPR010559">
    <property type="entry name" value="Sig_transdc_His_kin_internal"/>
</dbReference>
<evidence type="ECO:0000256" key="1">
    <source>
        <dbReference type="SAM" id="Phobius"/>
    </source>
</evidence>
<feature type="transmembrane region" description="Helical" evidence="1">
    <location>
        <begin position="86"/>
        <end position="104"/>
    </location>
</feature>
<dbReference type="GO" id="GO:0016301">
    <property type="term" value="F:kinase activity"/>
    <property type="evidence" value="ECO:0007669"/>
    <property type="project" value="UniProtKB-KW"/>
</dbReference>
<dbReference type="Pfam" id="PF06580">
    <property type="entry name" value="His_kinase"/>
    <property type="match status" value="1"/>
</dbReference>
<dbReference type="EMBL" id="JAVRHU010000001">
    <property type="protein sequence ID" value="MDT0620799.1"/>
    <property type="molecule type" value="Genomic_DNA"/>
</dbReference>
<gene>
    <name evidence="3" type="ORF">RM520_04125</name>
</gene>
<dbReference type="PANTHER" id="PTHR34220:SF7">
    <property type="entry name" value="SENSOR HISTIDINE KINASE YPDA"/>
    <property type="match status" value="1"/>
</dbReference>
<keyword evidence="1" id="KW-1133">Transmembrane helix</keyword>
<dbReference type="Gene3D" id="3.30.565.10">
    <property type="entry name" value="Histidine kinase-like ATPase, C-terminal domain"/>
    <property type="match status" value="1"/>
</dbReference>
<keyword evidence="3" id="KW-0808">Transferase</keyword>
<dbReference type="RefSeq" id="WP_311387064.1">
    <property type="nucleotide sequence ID" value="NZ_JAVRHU010000001.1"/>
</dbReference>
<sequence length="360" mass="42156">MFVNREKRITYLGFNDFWFTVVGIIFLSFITDYLFNRSFLRFPFGEALVYWSISLFFTICNWLIIRNVIILLRKQFTHFKDVGKRLILLFLAIVATVILVDFTGNKILSFIFNRDYGSQSFYRVRLPVIIISTMTMAIYEAIYYYIRLKKTIIEEEQAKQAIVQAELDALKNQAQPHFLFNTLNTLRDIIEQNSKEDAVEFVDKLSNVYRFILESGNANLISLAQELKFAKSYIHIQRERFGKNLKMEWSIPDTNLDNMIVPMSLQLLLENAIKHNVISKAKPLTIYVEVEDSRLIVTNKKQPKSTKIPSTKVGLKNIEKRYHLISGKSIKIKNDDNHFSISIPLLRSSVLKNYDERTYN</sequence>
<evidence type="ECO:0000313" key="4">
    <source>
        <dbReference type="Proteomes" id="UP001250662"/>
    </source>
</evidence>
<organism evidence="3 4">
    <name type="scientific">Croceitalea vernalis</name>
    <dbReference type="NCBI Taxonomy" id="3075599"/>
    <lineage>
        <taxon>Bacteria</taxon>
        <taxon>Pseudomonadati</taxon>
        <taxon>Bacteroidota</taxon>
        <taxon>Flavobacteriia</taxon>
        <taxon>Flavobacteriales</taxon>
        <taxon>Flavobacteriaceae</taxon>
        <taxon>Croceitalea</taxon>
    </lineage>
</organism>
<proteinExistence type="predicted"/>
<dbReference type="InterPro" id="IPR050640">
    <property type="entry name" value="Bact_2-comp_sensor_kinase"/>
</dbReference>
<feature type="transmembrane region" description="Helical" evidence="1">
    <location>
        <begin position="124"/>
        <end position="146"/>
    </location>
</feature>
<dbReference type="InterPro" id="IPR036890">
    <property type="entry name" value="HATPase_C_sf"/>
</dbReference>
<keyword evidence="1" id="KW-0812">Transmembrane</keyword>
<comment type="caution">
    <text evidence="3">The sequence shown here is derived from an EMBL/GenBank/DDBJ whole genome shotgun (WGS) entry which is preliminary data.</text>
</comment>
<accession>A0ABU3BF68</accession>
<feature type="transmembrane region" description="Helical" evidence="1">
    <location>
        <begin position="47"/>
        <end position="65"/>
    </location>
</feature>
<evidence type="ECO:0000313" key="3">
    <source>
        <dbReference type="EMBL" id="MDT0620799.1"/>
    </source>
</evidence>
<dbReference type="Proteomes" id="UP001250662">
    <property type="component" value="Unassembled WGS sequence"/>
</dbReference>